<keyword evidence="3" id="KW-1185">Reference proteome</keyword>
<dbReference type="AlphaFoldDB" id="A0A1X7D7I0"/>
<gene>
    <name evidence="2" type="ORF">SAMN06295933_1735</name>
</gene>
<evidence type="ECO:0000256" key="1">
    <source>
        <dbReference type="SAM" id="Phobius"/>
    </source>
</evidence>
<feature type="transmembrane region" description="Helical" evidence="1">
    <location>
        <begin position="31"/>
        <end position="48"/>
    </location>
</feature>
<feature type="transmembrane region" description="Helical" evidence="1">
    <location>
        <begin position="162"/>
        <end position="179"/>
    </location>
</feature>
<dbReference type="Proteomes" id="UP000192906">
    <property type="component" value="Unassembled WGS sequence"/>
</dbReference>
<accession>A0A1X7D7I0</accession>
<proteinExistence type="predicted"/>
<evidence type="ECO:0000313" key="3">
    <source>
        <dbReference type="Proteomes" id="UP000192906"/>
    </source>
</evidence>
<name>A0A1X7D7I0_9BACT</name>
<dbReference type="STRING" id="1519643.SAMN06295933_1735"/>
<reference evidence="3" key="1">
    <citation type="submission" date="2017-04" db="EMBL/GenBank/DDBJ databases">
        <authorList>
            <person name="Varghese N."/>
            <person name="Submissions S."/>
        </authorList>
    </citation>
    <scope>NUCLEOTIDE SEQUENCE [LARGE SCALE GENOMIC DNA]</scope>
    <source>
        <strain evidence="3">K3S</strain>
    </source>
</reference>
<dbReference type="EMBL" id="FWZU01000002">
    <property type="protein sequence ID" value="SMF09952.1"/>
    <property type="molecule type" value="Genomic_DNA"/>
</dbReference>
<keyword evidence="1" id="KW-1133">Transmembrane helix</keyword>
<evidence type="ECO:0000313" key="2">
    <source>
        <dbReference type="EMBL" id="SMF09952.1"/>
    </source>
</evidence>
<feature type="transmembrane region" description="Helical" evidence="1">
    <location>
        <begin position="223"/>
        <end position="244"/>
    </location>
</feature>
<dbReference type="RefSeq" id="WP_085101215.1">
    <property type="nucleotide sequence ID" value="NZ_FWZU01000002.1"/>
</dbReference>
<feature type="transmembrane region" description="Helical" evidence="1">
    <location>
        <begin position="60"/>
        <end position="81"/>
    </location>
</feature>
<sequence length="332" mass="39386">MDNYDKDIEIIRMELNTIDESIKSKRGTLKIIINTFIIMNSGLFFLLFKYIGKTSSSHTLILSIFSYLNFVAIWALISLASRKLAELYSLMYYQNRIRRKIIKAINNTNWANTKELALDYLQNNKPVIPKTLIYFVPYILALYNFSLLMSFNILLYYKNEDYCIWGLLAIMMGIIVFYPNVCTRFWIRTVPIWGSIKFSEVDKKIRSLHKNRKKRKKKTQAKVFKTILISFFVIYVTLWLYKLINKDNFINYTLNSHLIQSVMVSIFVIFVIIRLDYEILINTNNSPLKPLYSKTESLLKKIYLKYFQHVLYQKENTIFAIYYTSVFIAVSI</sequence>
<keyword evidence="1" id="KW-0472">Membrane</keyword>
<feature type="transmembrane region" description="Helical" evidence="1">
    <location>
        <begin position="256"/>
        <end position="275"/>
    </location>
</feature>
<organism evidence="2 3">
    <name type="scientific">Desulfovibrio gilichinskyi</name>
    <dbReference type="NCBI Taxonomy" id="1519643"/>
    <lineage>
        <taxon>Bacteria</taxon>
        <taxon>Pseudomonadati</taxon>
        <taxon>Thermodesulfobacteriota</taxon>
        <taxon>Desulfovibrionia</taxon>
        <taxon>Desulfovibrionales</taxon>
        <taxon>Desulfovibrionaceae</taxon>
        <taxon>Desulfovibrio</taxon>
    </lineage>
</organism>
<protein>
    <submittedName>
        <fullName evidence="2">Uncharacterized protein</fullName>
    </submittedName>
</protein>
<keyword evidence="1" id="KW-0812">Transmembrane</keyword>
<feature type="transmembrane region" description="Helical" evidence="1">
    <location>
        <begin position="132"/>
        <end position="155"/>
    </location>
</feature>